<dbReference type="PANTHER" id="PTHR11808">
    <property type="entry name" value="TRANS-SULFURATION ENZYME FAMILY MEMBER"/>
    <property type="match status" value="1"/>
</dbReference>
<evidence type="ECO:0000256" key="2">
    <source>
        <dbReference type="ARBA" id="ARBA00009077"/>
    </source>
</evidence>
<evidence type="ECO:0000256" key="3">
    <source>
        <dbReference type="ARBA" id="ARBA00022898"/>
    </source>
</evidence>
<keyword evidence="5" id="KW-0808">Transferase</keyword>
<name>A0ABS9VXY4_9BIFI</name>
<gene>
    <name evidence="5" type="ORF">JS533_010425</name>
</gene>
<dbReference type="InterPro" id="IPR015424">
    <property type="entry name" value="PyrdxlP-dep_Trfase"/>
</dbReference>
<evidence type="ECO:0000313" key="6">
    <source>
        <dbReference type="Proteomes" id="UP000710815"/>
    </source>
</evidence>
<comment type="caution">
    <text evidence="5">The sequence shown here is derived from an EMBL/GenBank/DDBJ whole genome shotgun (WGS) entry which is preliminary data.</text>
</comment>
<keyword evidence="6" id="KW-1185">Reference proteome</keyword>
<dbReference type="RefSeq" id="WP_241514401.1">
    <property type="nucleotide sequence ID" value="NZ_JAFEJT020000050.1"/>
</dbReference>
<evidence type="ECO:0000313" key="5">
    <source>
        <dbReference type="EMBL" id="MCH9276680.1"/>
    </source>
</evidence>
<evidence type="ECO:0000256" key="4">
    <source>
        <dbReference type="RuleBase" id="RU362118"/>
    </source>
</evidence>
<sequence>MTISTNETALAASAVATRAIHAGQEPDPTTGAVVTPIYMTSTFKQDGVGSLRHGYDYSRSINPTRNSFDAQLASVEGAKYALSFSSGLAAIDVLLRATLRPGDAILLGNDVYGGTYRLLAKVFVPWGIGLDVVDVTDPAAVSAALAAKPHGHYRYIWVETPSNPMLGITDIAATAAIAHEHGTQVVVDNTFASPILQHPLADGADAVVYSTTKYIGGHSDVVGGAVLLNDDETREQVAFLQNAAGAVPSPFDSWLDIRGLKTLDLRVRQHSRNALKVAQWLETLPADLVERVWYPGLESHPGHGIAARQMHGGFGGMVSVQIAAGFEAAKRFAGATQVFTLAESLGGVESLIEHPGAMTHASVAGTTLEVPANLIRLSVGLEDADDLIADLDQAFKAI</sequence>
<comment type="similarity">
    <text evidence="2 4">Belongs to the trans-sulfuration enzymes family.</text>
</comment>
<dbReference type="Pfam" id="PF01053">
    <property type="entry name" value="Cys_Met_Meta_PP"/>
    <property type="match status" value="1"/>
</dbReference>
<dbReference type="EC" id="2.5.1.48" evidence="5"/>
<dbReference type="InterPro" id="IPR015421">
    <property type="entry name" value="PyrdxlP-dep_Trfase_major"/>
</dbReference>
<protein>
    <submittedName>
        <fullName evidence="5">Cystathionine gamma-synthase</fullName>
        <ecNumber evidence="5">2.5.1.48</ecNumber>
    </submittedName>
</protein>
<dbReference type="GO" id="GO:0003962">
    <property type="term" value="F:cystathionine gamma-synthase activity"/>
    <property type="evidence" value="ECO:0007669"/>
    <property type="project" value="UniProtKB-EC"/>
</dbReference>
<organism evidence="5 6">
    <name type="scientific">Bifidobacterium amazonense</name>
    <dbReference type="NCBI Taxonomy" id="2809027"/>
    <lineage>
        <taxon>Bacteria</taxon>
        <taxon>Bacillati</taxon>
        <taxon>Actinomycetota</taxon>
        <taxon>Actinomycetes</taxon>
        <taxon>Bifidobacteriales</taxon>
        <taxon>Bifidobacteriaceae</taxon>
        <taxon>Bifidobacterium</taxon>
    </lineage>
</organism>
<dbReference type="InterPro" id="IPR000277">
    <property type="entry name" value="Cys/Met-Metab_PyrdxlP-dep_enz"/>
</dbReference>
<dbReference type="Proteomes" id="UP000710815">
    <property type="component" value="Unassembled WGS sequence"/>
</dbReference>
<reference evidence="5 6" key="2">
    <citation type="journal article" date="2021" name="Syst. Appl. Microbiol.">
        <title>Phylogenetic classification of ten novel species belonging to the genus Bifidobacterium comprising B. phasiani sp. nov., B. pongonis sp. nov., B. saguinibicoloris sp. nov., B. colobi sp. nov., B. simiiventris sp. nov., B. santillanense sp. nov., B. miconis sp. nov., B. amazonense sp. nov., B. pluvialisilvae sp. nov., and B. miconisargentati sp. nov.</title>
        <authorList>
            <person name="Lugli G.A."/>
            <person name="Calvete-Torre I."/>
            <person name="Alessandri G."/>
            <person name="Milani C."/>
            <person name="Turroni F."/>
            <person name="Laiolo P."/>
            <person name="Ossiprandi M.C."/>
            <person name="Margolles A."/>
            <person name="Ruiz L."/>
            <person name="Ventura M."/>
        </authorList>
    </citation>
    <scope>NUCLEOTIDE SEQUENCE [LARGE SCALE GENOMIC DNA]</scope>
    <source>
        <strain evidence="5 6">MA1</strain>
    </source>
</reference>
<dbReference type="Gene3D" id="3.90.1150.10">
    <property type="entry name" value="Aspartate Aminotransferase, domain 1"/>
    <property type="match status" value="1"/>
</dbReference>
<dbReference type="SUPFAM" id="SSF53383">
    <property type="entry name" value="PLP-dependent transferases"/>
    <property type="match status" value="1"/>
</dbReference>
<dbReference type="Gene3D" id="3.40.640.10">
    <property type="entry name" value="Type I PLP-dependent aspartate aminotransferase-like (Major domain)"/>
    <property type="match status" value="1"/>
</dbReference>
<evidence type="ECO:0000256" key="1">
    <source>
        <dbReference type="ARBA" id="ARBA00001933"/>
    </source>
</evidence>
<comment type="cofactor">
    <cofactor evidence="1 4">
        <name>pyridoxal 5'-phosphate</name>
        <dbReference type="ChEBI" id="CHEBI:597326"/>
    </cofactor>
</comment>
<reference evidence="5 6" key="1">
    <citation type="journal article" date="2021" name="Environ. Microbiol.">
        <title>Genetic insights into the dark matter of the mammalian gut microbiota through targeted genome reconstruction.</title>
        <authorList>
            <person name="Lugli G.A."/>
            <person name="Alessandri G."/>
            <person name="Milani C."/>
            <person name="Viappiani A."/>
            <person name="Fontana F."/>
            <person name="Tarracchini C."/>
            <person name="Mancabelli L."/>
            <person name="Argentini C."/>
            <person name="Ruiz L."/>
            <person name="Margolles A."/>
            <person name="van Sinderen D."/>
            <person name="Turroni F."/>
            <person name="Ventura M."/>
        </authorList>
    </citation>
    <scope>NUCLEOTIDE SEQUENCE [LARGE SCALE GENOMIC DNA]</scope>
    <source>
        <strain evidence="5 6">MA1</strain>
    </source>
</reference>
<dbReference type="CDD" id="cd00614">
    <property type="entry name" value="CGS_like"/>
    <property type="match status" value="1"/>
</dbReference>
<proteinExistence type="inferred from homology"/>
<dbReference type="PANTHER" id="PTHR11808:SF15">
    <property type="entry name" value="CYSTATHIONINE GAMMA-LYASE"/>
    <property type="match status" value="1"/>
</dbReference>
<keyword evidence="3 4" id="KW-0663">Pyridoxal phosphate</keyword>
<dbReference type="PIRSF" id="PIRSF001434">
    <property type="entry name" value="CGS"/>
    <property type="match status" value="1"/>
</dbReference>
<dbReference type="InterPro" id="IPR015422">
    <property type="entry name" value="PyrdxlP-dep_Trfase_small"/>
</dbReference>
<accession>A0ABS9VXY4</accession>
<dbReference type="EMBL" id="JAFEJT020000050">
    <property type="protein sequence ID" value="MCH9276680.1"/>
    <property type="molecule type" value="Genomic_DNA"/>
</dbReference>
<dbReference type="NCBIfam" id="NF005871">
    <property type="entry name" value="PRK07811.1"/>
    <property type="match status" value="1"/>
</dbReference>